<keyword evidence="1" id="KW-0812">Transmembrane</keyword>
<dbReference type="AlphaFoldDB" id="Q1PHS2"/>
<name>Q1PHS2_SOLCI</name>
<keyword evidence="1" id="KW-1133">Transmembrane helix</keyword>
<keyword evidence="1" id="KW-0472">Membrane</keyword>
<evidence type="ECO:0000313" key="2">
    <source>
        <dbReference type="EMBL" id="ABE77165.1"/>
    </source>
</evidence>
<protein>
    <submittedName>
        <fullName evidence="2">ATg13380</fullName>
    </submittedName>
</protein>
<feature type="transmembrane region" description="Helical" evidence="1">
    <location>
        <begin position="15"/>
        <end position="34"/>
    </location>
</feature>
<organism evidence="2">
    <name type="scientific">Solanum chilense</name>
    <name type="common">Tomato</name>
    <name type="synonym">Lycopersicon chilense</name>
    <dbReference type="NCBI Taxonomy" id="4083"/>
    <lineage>
        <taxon>Eukaryota</taxon>
        <taxon>Viridiplantae</taxon>
        <taxon>Streptophyta</taxon>
        <taxon>Embryophyta</taxon>
        <taxon>Tracheophyta</taxon>
        <taxon>Spermatophyta</taxon>
        <taxon>Magnoliopsida</taxon>
        <taxon>eudicotyledons</taxon>
        <taxon>Gunneridae</taxon>
        <taxon>Pentapetalae</taxon>
        <taxon>asterids</taxon>
        <taxon>lamiids</taxon>
        <taxon>Solanales</taxon>
        <taxon>Solanaceae</taxon>
        <taxon>Solanoideae</taxon>
        <taxon>Solaneae</taxon>
        <taxon>Solanum</taxon>
        <taxon>Solanum subgen. Lycopersicon</taxon>
    </lineage>
</organism>
<feature type="non-terminal residue" evidence="2">
    <location>
        <position position="1"/>
    </location>
</feature>
<reference evidence="2" key="1">
    <citation type="journal article" date="2006" name="Genetics">
        <title>Combining bioinformatics and phylogenetics to identify large sets of single-copy orthologous genes (COSII) for comparative, evolutionary and systematic studies: a test case in the euasterid plant clade.</title>
        <authorList>
            <person name="Wu F."/>
            <person name="Mueller L.A."/>
            <person name="Crouzillat D."/>
            <person name="Petiard V."/>
            <person name="Tanksley S.D."/>
        </authorList>
    </citation>
    <scope>NUCLEOTIDE SEQUENCE</scope>
    <source>
        <tissue evidence="2">Root</tissue>
    </source>
</reference>
<evidence type="ECO:0000256" key="1">
    <source>
        <dbReference type="SAM" id="Phobius"/>
    </source>
</evidence>
<gene>
    <name evidence="2" type="ORF">At1g13380</name>
</gene>
<dbReference type="EMBL" id="DQ423135">
    <property type="protein sequence ID" value="ABE77165.1"/>
    <property type="molecule type" value="Genomic_DNA"/>
</dbReference>
<feature type="non-terminal residue" evidence="2">
    <location>
        <position position="47"/>
    </location>
</feature>
<accession>Q1PHS2</accession>
<proteinExistence type="predicted"/>
<sequence length="47" mass="5412">CMCFGRPLSPGSNRAWTIIYFVSSCWLLRHVLLLEQSKMRTTPSIVI</sequence>